<reference evidence="2 3" key="1">
    <citation type="submission" date="2016-10" db="EMBL/GenBank/DDBJ databases">
        <authorList>
            <person name="de Groot N.N."/>
        </authorList>
    </citation>
    <scope>NUCLEOTIDE SEQUENCE [LARGE SCALE GENOMIC DNA]</scope>
    <source>
        <strain evidence="2 3">CGMCC 4.6533</strain>
    </source>
</reference>
<feature type="transmembrane region" description="Helical" evidence="1">
    <location>
        <begin position="199"/>
        <end position="223"/>
    </location>
</feature>
<feature type="transmembrane region" description="Helical" evidence="1">
    <location>
        <begin position="117"/>
        <end position="142"/>
    </location>
</feature>
<dbReference type="OrthoDB" id="3297477at2"/>
<dbReference type="Proteomes" id="UP000199202">
    <property type="component" value="Unassembled WGS sequence"/>
</dbReference>
<organism evidence="2 3">
    <name type="scientific">Nonomuraea jiangxiensis</name>
    <dbReference type="NCBI Taxonomy" id="633440"/>
    <lineage>
        <taxon>Bacteria</taxon>
        <taxon>Bacillati</taxon>
        <taxon>Actinomycetota</taxon>
        <taxon>Actinomycetes</taxon>
        <taxon>Streptosporangiales</taxon>
        <taxon>Streptosporangiaceae</taxon>
        <taxon>Nonomuraea</taxon>
    </lineage>
</organism>
<evidence type="ECO:0000256" key="1">
    <source>
        <dbReference type="SAM" id="Phobius"/>
    </source>
</evidence>
<dbReference type="RefSeq" id="WP_090946991.1">
    <property type="nucleotide sequence ID" value="NZ_FNDJ01000048.1"/>
</dbReference>
<dbReference type="STRING" id="633440.SAMN05421869_14842"/>
<sequence length="270" mass="27507">MTTTLGPVSTTIHRVTLLRVARSELVKFLSLRLNLLTLAAAAVVTFAFGLVNALVVTNPQAKEALEGSFDPVALSLAGPALGQLVVSTLGVMVITGEYASGSIRGTLAAVPQRLPVLWAKIAVVAVASFVTTLPALLASFLISQPIFAGVDLPSATLDDPGVRRAVIASALYLTGTAIMGVGLGLLFRNTAAAAATLSGVLLIGDSLLALAPPAIYEAVAPFLPSNAGLSFTSVLPPDGMLPVWGGVAVFAAYLVVISAGAALALRRRDV</sequence>
<evidence type="ECO:0008006" key="4">
    <source>
        <dbReference type="Google" id="ProtNLM"/>
    </source>
</evidence>
<dbReference type="EMBL" id="FNDJ01000048">
    <property type="protein sequence ID" value="SDM59004.1"/>
    <property type="molecule type" value="Genomic_DNA"/>
</dbReference>
<keyword evidence="1" id="KW-1133">Transmembrane helix</keyword>
<gene>
    <name evidence="2" type="ORF">SAMN05421869_14842</name>
</gene>
<dbReference type="AlphaFoldDB" id="A0A1G9UGW1"/>
<keyword evidence="1" id="KW-0812">Transmembrane</keyword>
<keyword evidence="3" id="KW-1185">Reference proteome</keyword>
<feature type="transmembrane region" description="Helical" evidence="1">
    <location>
        <begin position="243"/>
        <end position="265"/>
    </location>
</feature>
<evidence type="ECO:0000313" key="3">
    <source>
        <dbReference type="Proteomes" id="UP000199202"/>
    </source>
</evidence>
<feature type="transmembrane region" description="Helical" evidence="1">
    <location>
        <begin position="76"/>
        <end position="96"/>
    </location>
</feature>
<feature type="transmembrane region" description="Helical" evidence="1">
    <location>
        <begin position="162"/>
        <end position="187"/>
    </location>
</feature>
<name>A0A1G9UGW1_9ACTN</name>
<feature type="transmembrane region" description="Helical" evidence="1">
    <location>
        <begin position="35"/>
        <end position="56"/>
    </location>
</feature>
<dbReference type="PANTHER" id="PTHR37305:SF1">
    <property type="entry name" value="MEMBRANE PROTEIN"/>
    <property type="match status" value="1"/>
</dbReference>
<dbReference type="PANTHER" id="PTHR37305">
    <property type="entry name" value="INTEGRAL MEMBRANE PROTEIN-RELATED"/>
    <property type="match status" value="1"/>
</dbReference>
<proteinExistence type="predicted"/>
<keyword evidence="1" id="KW-0472">Membrane</keyword>
<accession>A0A1G9UGW1</accession>
<evidence type="ECO:0000313" key="2">
    <source>
        <dbReference type="EMBL" id="SDM59004.1"/>
    </source>
</evidence>
<protein>
    <recommendedName>
        <fullName evidence="4">ABC-2 family transporter protein</fullName>
    </recommendedName>
</protein>